<keyword evidence="2" id="KW-1185">Reference proteome</keyword>
<evidence type="ECO:0000313" key="1">
    <source>
        <dbReference type="EMBL" id="CAA2982787.1"/>
    </source>
</evidence>
<dbReference type="AlphaFoldDB" id="A0A8S0RS36"/>
<name>A0A8S0RS36_OLEEU</name>
<accession>A0A8S0RS36</accession>
<dbReference type="Proteomes" id="UP000594638">
    <property type="component" value="Unassembled WGS sequence"/>
</dbReference>
<sequence length="105" mass="11586">MLPTQDAALPHRVGPQDRRCRYMLPSKSLLSLPATNQIAVASCYQPDLIVASCYQHCLSVRKRRCHSVLPTTTSSSLHATNTSWPLIACSPPCATLIAGERLKRR</sequence>
<dbReference type="EMBL" id="CACTIH010003706">
    <property type="protein sequence ID" value="CAA2982787.1"/>
    <property type="molecule type" value="Genomic_DNA"/>
</dbReference>
<evidence type="ECO:0000313" key="2">
    <source>
        <dbReference type="Proteomes" id="UP000594638"/>
    </source>
</evidence>
<gene>
    <name evidence="1" type="ORF">OLEA9_A010131</name>
</gene>
<organism evidence="1 2">
    <name type="scientific">Olea europaea subsp. europaea</name>
    <dbReference type="NCBI Taxonomy" id="158383"/>
    <lineage>
        <taxon>Eukaryota</taxon>
        <taxon>Viridiplantae</taxon>
        <taxon>Streptophyta</taxon>
        <taxon>Embryophyta</taxon>
        <taxon>Tracheophyta</taxon>
        <taxon>Spermatophyta</taxon>
        <taxon>Magnoliopsida</taxon>
        <taxon>eudicotyledons</taxon>
        <taxon>Gunneridae</taxon>
        <taxon>Pentapetalae</taxon>
        <taxon>asterids</taxon>
        <taxon>lamiids</taxon>
        <taxon>Lamiales</taxon>
        <taxon>Oleaceae</taxon>
        <taxon>Oleeae</taxon>
        <taxon>Olea</taxon>
    </lineage>
</organism>
<proteinExistence type="predicted"/>
<comment type="caution">
    <text evidence="1">The sequence shown here is derived from an EMBL/GenBank/DDBJ whole genome shotgun (WGS) entry which is preliminary data.</text>
</comment>
<protein>
    <submittedName>
        <fullName evidence="1">Uncharacterized protein</fullName>
    </submittedName>
</protein>
<dbReference type="Gramene" id="OE9A010131T1">
    <property type="protein sequence ID" value="OE9A010131C1"/>
    <property type="gene ID" value="OE9A010131"/>
</dbReference>
<reference evidence="1 2" key="1">
    <citation type="submission" date="2019-12" db="EMBL/GenBank/DDBJ databases">
        <authorList>
            <person name="Alioto T."/>
            <person name="Alioto T."/>
            <person name="Gomez Garrido J."/>
        </authorList>
    </citation>
    <scope>NUCLEOTIDE SEQUENCE [LARGE SCALE GENOMIC DNA]</scope>
</reference>